<dbReference type="Proteomes" id="UP001445335">
    <property type="component" value="Unassembled WGS sequence"/>
</dbReference>
<gene>
    <name evidence="6" type="ORF">WJX81_005775</name>
</gene>
<comment type="caution">
    <text evidence="6">The sequence shown here is derived from an EMBL/GenBank/DDBJ whole genome shotgun (WGS) entry which is preliminary data.</text>
</comment>
<dbReference type="GO" id="GO:0003735">
    <property type="term" value="F:structural constituent of ribosome"/>
    <property type="evidence" value="ECO:0007669"/>
    <property type="project" value="InterPro"/>
</dbReference>
<evidence type="ECO:0000313" key="7">
    <source>
        <dbReference type="Proteomes" id="UP001445335"/>
    </source>
</evidence>
<dbReference type="GO" id="GO:0006412">
    <property type="term" value="P:translation"/>
    <property type="evidence" value="ECO:0007669"/>
    <property type="project" value="InterPro"/>
</dbReference>
<keyword evidence="3" id="KW-0687">Ribonucleoprotein</keyword>
<dbReference type="InterPro" id="IPR002136">
    <property type="entry name" value="Ribosomal_uL4"/>
</dbReference>
<dbReference type="EMBL" id="JALJOU010000001">
    <property type="protein sequence ID" value="KAK9846516.1"/>
    <property type="molecule type" value="Genomic_DNA"/>
</dbReference>
<evidence type="ECO:0000256" key="1">
    <source>
        <dbReference type="ARBA" id="ARBA00010528"/>
    </source>
</evidence>
<feature type="region of interest" description="Disordered" evidence="5">
    <location>
        <begin position="76"/>
        <end position="109"/>
    </location>
</feature>
<dbReference type="InterPro" id="IPR023574">
    <property type="entry name" value="Ribosomal_uL4_dom_sf"/>
</dbReference>
<protein>
    <recommendedName>
        <fullName evidence="4">Large ribosomal subunit protein uL4m</fullName>
    </recommendedName>
</protein>
<accession>A0AAW1SK04</accession>
<dbReference type="NCBIfam" id="TIGR03953">
    <property type="entry name" value="rplD_bact"/>
    <property type="match status" value="1"/>
</dbReference>
<dbReference type="AlphaFoldDB" id="A0AAW1SK04"/>
<keyword evidence="7" id="KW-1185">Reference proteome</keyword>
<proteinExistence type="inferred from homology"/>
<feature type="compositionally biased region" description="Basic residues" evidence="5">
    <location>
        <begin position="76"/>
        <end position="85"/>
    </location>
</feature>
<organism evidence="6 7">
    <name type="scientific">Elliptochloris bilobata</name>
    <dbReference type="NCBI Taxonomy" id="381761"/>
    <lineage>
        <taxon>Eukaryota</taxon>
        <taxon>Viridiplantae</taxon>
        <taxon>Chlorophyta</taxon>
        <taxon>core chlorophytes</taxon>
        <taxon>Trebouxiophyceae</taxon>
        <taxon>Trebouxiophyceae incertae sedis</taxon>
        <taxon>Elliptochloris clade</taxon>
        <taxon>Elliptochloris</taxon>
    </lineage>
</organism>
<dbReference type="PANTHER" id="PTHR10746">
    <property type="entry name" value="50S RIBOSOMAL PROTEIN L4"/>
    <property type="match status" value="1"/>
</dbReference>
<keyword evidence="2" id="KW-0689">Ribosomal protein</keyword>
<evidence type="ECO:0000256" key="2">
    <source>
        <dbReference type="ARBA" id="ARBA00022980"/>
    </source>
</evidence>
<comment type="similarity">
    <text evidence="1">Belongs to the universal ribosomal protein uL4 family.</text>
</comment>
<evidence type="ECO:0000256" key="5">
    <source>
        <dbReference type="SAM" id="MobiDB-lite"/>
    </source>
</evidence>
<dbReference type="InterPro" id="IPR013005">
    <property type="entry name" value="Ribosomal_uL4-like"/>
</dbReference>
<evidence type="ECO:0000256" key="3">
    <source>
        <dbReference type="ARBA" id="ARBA00023274"/>
    </source>
</evidence>
<reference evidence="6 7" key="1">
    <citation type="journal article" date="2024" name="Nat. Commun.">
        <title>Phylogenomics reveals the evolutionary origins of lichenization in chlorophyte algae.</title>
        <authorList>
            <person name="Puginier C."/>
            <person name="Libourel C."/>
            <person name="Otte J."/>
            <person name="Skaloud P."/>
            <person name="Haon M."/>
            <person name="Grisel S."/>
            <person name="Petersen M."/>
            <person name="Berrin J.G."/>
            <person name="Delaux P.M."/>
            <person name="Dal Grande F."/>
            <person name="Keller J."/>
        </authorList>
    </citation>
    <scope>NUCLEOTIDE SEQUENCE [LARGE SCALE GENOMIC DNA]</scope>
    <source>
        <strain evidence="6 7">SAG 245.80</strain>
    </source>
</reference>
<dbReference type="PANTHER" id="PTHR10746:SF6">
    <property type="entry name" value="LARGE RIBOSOMAL SUBUNIT PROTEIN UL4M"/>
    <property type="match status" value="1"/>
</dbReference>
<evidence type="ECO:0000256" key="4">
    <source>
        <dbReference type="ARBA" id="ARBA00040565"/>
    </source>
</evidence>
<sequence>MAMHTLQRGLRKLGQLVVRAASSAEEAADAGPPGVEVPLWNWRREALGTCTLPGDIFNVPVRRDILQRVVRWQLAKRRQGTHKTKGRGEVRGGGRKPFPQKGQGRARQGTIRAPQMRGGGVVFGPVVRSHAHGLQKKVRRLGLKCALSAKASEGRLHLLDTLALEAGKTKLLDKNLDTLLADAPRRSVLFVDSSKVGADGGEGLRLAASNLPWVDVLPAEGANVYSILQRDQLVLSRAALDALVARLHSPVRPR</sequence>
<dbReference type="Pfam" id="PF00573">
    <property type="entry name" value="Ribosomal_L4"/>
    <property type="match status" value="1"/>
</dbReference>
<evidence type="ECO:0000313" key="6">
    <source>
        <dbReference type="EMBL" id="KAK9846516.1"/>
    </source>
</evidence>
<dbReference type="HAMAP" id="MF_01328_B">
    <property type="entry name" value="Ribosomal_uL4_B"/>
    <property type="match status" value="1"/>
</dbReference>
<dbReference type="GO" id="GO:0005840">
    <property type="term" value="C:ribosome"/>
    <property type="evidence" value="ECO:0007669"/>
    <property type="project" value="UniProtKB-KW"/>
</dbReference>
<dbReference type="SUPFAM" id="SSF52166">
    <property type="entry name" value="Ribosomal protein L4"/>
    <property type="match status" value="1"/>
</dbReference>
<name>A0AAW1SK04_9CHLO</name>
<dbReference type="GO" id="GO:1990904">
    <property type="term" value="C:ribonucleoprotein complex"/>
    <property type="evidence" value="ECO:0007669"/>
    <property type="project" value="UniProtKB-KW"/>
</dbReference>
<dbReference type="Gene3D" id="3.40.1370.10">
    <property type="match status" value="1"/>
</dbReference>